<dbReference type="Proteomes" id="UP001165121">
    <property type="component" value="Unassembled WGS sequence"/>
</dbReference>
<feature type="compositionally biased region" description="Gly residues" evidence="1">
    <location>
        <begin position="130"/>
        <end position="139"/>
    </location>
</feature>
<dbReference type="AlphaFoldDB" id="A0A9W7DBK6"/>
<feature type="region of interest" description="Disordered" evidence="1">
    <location>
        <begin position="181"/>
        <end position="232"/>
    </location>
</feature>
<gene>
    <name evidence="2" type="ORF">Pfra01_003044300</name>
</gene>
<accession>A0A9W7DBK6</accession>
<dbReference type="EMBL" id="BSXT01019151">
    <property type="protein sequence ID" value="GMG17915.1"/>
    <property type="molecule type" value="Genomic_DNA"/>
</dbReference>
<feature type="region of interest" description="Disordered" evidence="1">
    <location>
        <begin position="49"/>
        <end position="75"/>
    </location>
</feature>
<feature type="compositionally biased region" description="Basic and acidic residues" evidence="1">
    <location>
        <begin position="192"/>
        <end position="206"/>
    </location>
</feature>
<evidence type="ECO:0000313" key="3">
    <source>
        <dbReference type="Proteomes" id="UP001165121"/>
    </source>
</evidence>
<evidence type="ECO:0000256" key="1">
    <source>
        <dbReference type="SAM" id="MobiDB-lite"/>
    </source>
</evidence>
<keyword evidence="3" id="KW-1185">Reference proteome</keyword>
<reference evidence="2" key="1">
    <citation type="submission" date="2023-04" db="EMBL/GenBank/DDBJ databases">
        <title>Phytophthora fragariaefolia NBRC 109709.</title>
        <authorList>
            <person name="Ichikawa N."/>
            <person name="Sato H."/>
            <person name="Tonouchi N."/>
        </authorList>
    </citation>
    <scope>NUCLEOTIDE SEQUENCE</scope>
    <source>
        <strain evidence="2">NBRC 109709</strain>
    </source>
</reference>
<name>A0A9W7DBK6_9STRA</name>
<protein>
    <submittedName>
        <fullName evidence="2">Unnamed protein product</fullName>
    </submittedName>
</protein>
<organism evidence="2 3">
    <name type="scientific">Phytophthora fragariaefolia</name>
    <dbReference type="NCBI Taxonomy" id="1490495"/>
    <lineage>
        <taxon>Eukaryota</taxon>
        <taxon>Sar</taxon>
        <taxon>Stramenopiles</taxon>
        <taxon>Oomycota</taxon>
        <taxon>Peronosporomycetes</taxon>
        <taxon>Peronosporales</taxon>
        <taxon>Peronosporaceae</taxon>
        <taxon>Phytophthora</taxon>
    </lineage>
</organism>
<feature type="region of interest" description="Disordered" evidence="1">
    <location>
        <begin position="127"/>
        <end position="160"/>
    </location>
</feature>
<sequence length="232" mass="24797">MVNEVWVGHRKGVVSVFDLDAEMDRSTCKSVSPKNHSYQDASRRASLRLQRDADHAAADSGRQQHASDAFSTPATESLAASAPAVSVAAGESARYRVQGVQQNLCGDGRQACSGEGGAVEKAGCAAAGGEEQGPDGGGVDAAEAANYDQSEKCHADSLPEQDVARSNAVLRDNAAKIGFQLEEAQKDNGPFYEKKGLDEDNRKQDELGNSQEQANKAQEERKKIDNYKDKCH</sequence>
<feature type="compositionally biased region" description="Polar residues" evidence="1">
    <location>
        <begin position="207"/>
        <end position="216"/>
    </location>
</feature>
<evidence type="ECO:0000313" key="2">
    <source>
        <dbReference type="EMBL" id="GMG17915.1"/>
    </source>
</evidence>
<comment type="caution">
    <text evidence="2">The sequence shown here is derived from an EMBL/GenBank/DDBJ whole genome shotgun (WGS) entry which is preliminary data.</text>
</comment>
<feature type="compositionally biased region" description="Polar residues" evidence="1">
    <location>
        <begin position="61"/>
        <end position="75"/>
    </location>
</feature>
<feature type="compositionally biased region" description="Basic and acidic residues" evidence="1">
    <location>
        <begin position="217"/>
        <end position="232"/>
    </location>
</feature>
<proteinExistence type="predicted"/>